<protein>
    <submittedName>
        <fullName evidence="3">Uncharacterized protein</fullName>
    </submittedName>
</protein>
<keyword evidence="4" id="KW-1185">Reference proteome</keyword>
<dbReference type="PROSITE" id="PS51257">
    <property type="entry name" value="PROKAR_LIPOPROTEIN"/>
    <property type="match status" value="1"/>
</dbReference>
<name>A0A285V0S6_9HYPH</name>
<dbReference type="RefSeq" id="WP_097143066.1">
    <property type="nucleotide sequence ID" value="NZ_OBQD01000032.1"/>
</dbReference>
<dbReference type="EMBL" id="OBQD01000032">
    <property type="protein sequence ID" value="SOC47660.1"/>
    <property type="molecule type" value="Genomic_DNA"/>
</dbReference>
<proteinExistence type="predicted"/>
<evidence type="ECO:0000313" key="3">
    <source>
        <dbReference type="EMBL" id="SOC47660.1"/>
    </source>
</evidence>
<keyword evidence="1" id="KW-0472">Membrane</keyword>
<evidence type="ECO:0000256" key="2">
    <source>
        <dbReference type="SAM" id="SignalP"/>
    </source>
</evidence>
<dbReference type="AlphaFoldDB" id="A0A285V0S6"/>
<keyword evidence="1" id="KW-1133">Transmembrane helix</keyword>
<keyword evidence="2" id="KW-0732">Signal</keyword>
<organism evidence="3 4">
    <name type="scientific">Rhizobium subbaraonis</name>
    <dbReference type="NCBI Taxonomy" id="908946"/>
    <lineage>
        <taxon>Bacteria</taxon>
        <taxon>Pseudomonadati</taxon>
        <taxon>Pseudomonadota</taxon>
        <taxon>Alphaproteobacteria</taxon>
        <taxon>Hyphomicrobiales</taxon>
        <taxon>Rhizobiaceae</taxon>
        <taxon>Rhizobium/Agrobacterium group</taxon>
        <taxon>Rhizobium</taxon>
    </lineage>
</organism>
<keyword evidence="1" id="KW-0812">Transmembrane</keyword>
<feature type="chain" id="PRO_5013284347" evidence="2">
    <location>
        <begin position="34"/>
        <end position="171"/>
    </location>
</feature>
<evidence type="ECO:0000256" key="1">
    <source>
        <dbReference type="SAM" id="Phobius"/>
    </source>
</evidence>
<evidence type="ECO:0000313" key="4">
    <source>
        <dbReference type="Proteomes" id="UP000219167"/>
    </source>
</evidence>
<feature type="signal peptide" evidence="2">
    <location>
        <begin position="1"/>
        <end position="33"/>
    </location>
</feature>
<gene>
    <name evidence="3" type="ORF">SAMN05892877_13214</name>
</gene>
<dbReference type="OrthoDB" id="8457111at2"/>
<accession>A0A285V0S6</accession>
<feature type="transmembrane region" description="Helical" evidence="1">
    <location>
        <begin position="53"/>
        <end position="73"/>
    </location>
</feature>
<dbReference type="Proteomes" id="UP000219167">
    <property type="component" value="Unassembled WGS sequence"/>
</dbReference>
<sequence length="171" mass="18248">MKFNRLGAALCAALGCLAMSCLILISSVPAAIAAEPSGTVFSLSDLIDPFRPYIVEAVTAVIGLVAGRLYMLVERYMRVSVEARHREAFQTAVRNGALAGFAYAQKHAGKVKVDVRSELVAEGLRYVLAAVPDAIRYFGVDEERVSEAIDAKLSEFLPPAPATVGVKYTAG</sequence>
<reference evidence="3 4" key="1">
    <citation type="submission" date="2017-08" db="EMBL/GenBank/DDBJ databases">
        <authorList>
            <person name="de Groot N.N."/>
        </authorList>
    </citation>
    <scope>NUCLEOTIDE SEQUENCE [LARGE SCALE GENOMIC DNA]</scope>
    <source>
        <strain evidence="3 4">JC85</strain>
    </source>
</reference>